<dbReference type="eggNOG" id="COG1451">
    <property type="taxonomic scope" value="Bacteria"/>
</dbReference>
<dbReference type="STRING" id="290512.Paes_0312"/>
<dbReference type="CDD" id="cd07344">
    <property type="entry name" value="M48_yhfN_like"/>
    <property type="match status" value="1"/>
</dbReference>
<dbReference type="Gene3D" id="3.30.2010.10">
    <property type="entry name" value="Metalloproteases ('zincins'), catalytic domain"/>
    <property type="match status" value="1"/>
</dbReference>
<organism evidence="2 3">
    <name type="scientific">Prosthecochloris aestuarii (strain DSM 271 / SK 413)</name>
    <dbReference type="NCBI Taxonomy" id="290512"/>
    <lineage>
        <taxon>Bacteria</taxon>
        <taxon>Pseudomonadati</taxon>
        <taxon>Chlorobiota</taxon>
        <taxon>Chlorobiia</taxon>
        <taxon>Chlorobiales</taxon>
        <taxon>Chlorobiaceae</taxon>
        <taxon>Prosthecochloris</taxon>
    </lineage>
</organism>
<evidence type="ECO:0000313" key="3">
    <source>
        <dbReference type="Proteomes" id="UP000002725"/>
    </source>
</evidence>
<dbReference type="InterPro" id="IPR002725">
    <property type="entry name" value="YgjP-like_metallopeptidase"/>
</dbReference>
<dbReference type="PANTHER" id="PTHR30399:SF1">
    <property type="entry name" value="UTP PYROPHOSPHATASE"/>
    <property type="match status" value="1"/>
</dbReference>
<gene>
    <name evidence="2" type="ordered locus">Paes_0312</name>
</gene>
<dbReference type="KEGG" id="paa:Paes_0312"/>
<accession>B4S4C1</accession>
<dbReference type="RefSeq" id="WP_012504906.1">
    <property type="nucleotide sequence ID" value="NC_011059.1"/>
</dbReference>
<dbReference type="HOGENOM" id="CLU_065947_5_0_10"/>
<name>B4S4C1_PROA2</name>
<proteinExistence type="predicted"/>
<reference evidence="2" key="1">
    <citation type="submission" date="2008-06" db="EMBL/GenBank/DDBJ databases">
        <title>Complete sequence of chromosome of Prosthecochloris aestuarii DSM 271.</title>
        <authorList>
            <consortium name="US DOE Joint Genome Institute"/>
            <person name="Lucas S."/>
            <person name="Copeland A."/>
            <person name="Lapidus A."/>
            <person name="Glavina del Rio T."/>
            <person name="Dalin E."/>
            <person name="Tice H."/>
            <person name="Bruce D."/>
            <person name="Goodwin L."/>
            <person name="Pitluck S."/>
            <person name="Schmutz J."/>
            <person name="Larimer F."/>
            <person name="Land M."/>
            <person name="Hauser L."/>
            <person name="Kyrpides N."/>
            <person name="Anderson I."/>
            <person name="Liu Z."/>
            <person name="Li T."/>
            <person name="Zhao F."/>
            <person name="Overmann J."/>
            <person name="Bryant D.A."/>
            <person name="Richardson P."/>
        </authorList>
    </citation>
    <scope>NUCLEOTIDE SEQUENCE [LARGE SCALE GENOMIC DNA]</scope>
    <source>
        <strain evidence="2">DSM 271</strain>
    </source>
</reference>
<protein>
    <recommendedName>
        <fullName evidence="1">YgjP-like metallopeptidase domain-containing protein</fullName>
    </recommendedName>
</protein>
<feature type="domain" description="YgjP-like metallopeptidase" evidence="1">
    <location>
        <begin position="7"/>
        <end position="100"/>
    </location>
</feature>
<dbReference type="PANTHER" id="PTHR30399">
    <property type="entry name" value="UNCHARACTERIZED PROTEIN YGJP"/>
    <property type="match status" value="1"/>
</dbReference>
<dbReference type="Proteomes" id="UP000002725">
    <property type="component" value="Chromosome"/>
</dbReference>
<evidence type="ECO:0000313" key="2">
    <source>
        <dbReference type="EMBL" id="ACF45369.1"/>
    </source>
</evidence>
<keyword evidence="3" id="KW-1185">Reference proteome</keyword>
<dbReference type="Pfam" id="PF01863">
    <property type="entry name" value="YgjP-like"/>
    <property type="match status" value="1"/>
</dbReference>
<dbReference type="EMBL" id="CP001108">
    <property type="protein sequence ID" value="ACF45369.1"/>
    <property type="molecule type" value="Genomic_DNA"/>
</dbReference>
<sequence length="106" mass="12615">MSEVNSKNRFKQRVHEWAEKLDVQVVWLGVRPMKNKWASCSTEGHLNFNTELLDMDEPVWDYVIVHELLHFSVPNHGKLWKSLMRAHLGEYEACEKELRQKVQNKI</sequence>
<dbReference type="AlphaFoldDB" id="B4S4C1"/>
<dbReference type="InterPro" id="IPR053136">
    <property type="entry name" value="UTP_pyrophosphatase-like"/>
</dbReference>
<evidence type="ECO:0000259" key="1">
    <source>
        <dbReference type="Pfam" id="PF01863"/>
    </source>
</evidence>